<name>A0A2D0N0V8_FLAN2</name>
<accession>A0A2D0N0V8</accession>
<organism evidence="2 3">
    <name type="scientific">Flavilitoribacter nigricans (strain ATCC 23147 / DSM 23189 / NBRC 102662 / NCIMB 1420 / SS-2)</name>
    <name type="common">Lewinella nigricans</name>
    <dbReference type="NCBI Taxonomy" id="1122177"/>
    <lineage>
        <taxon>Bacteria</taxon>
        <taxon>Pseudomonadati</taxon>
        <taxon>Bacteroidota</taxon>
        <taxon>Saprospiria</taxon>
        <taxon>Saprospirales</taxon>
        <taxon>Lewinellaceae</taxon>
        <taxon>Flavilitoribacter</taxon>
    </lineage>
</organism>
<dbReference type="Proteomes" id="UP000223913">
    <property type="component" value="Unassembled WGS sequence"/>
</dbReference>
<reference evidence="2 3" key="1">
    <citation type="submission" date="2017-10" db="EMBL/GenBank/DDBJ databases">
        <title>The draft genome sequence of Lewinella nigricans NBRC 102662.</title>
        <authorList>
            <person name="Wang K."/>
        </authorList>
    </citation>
    <scope>NUCLEOTIDE SEQUENCE [LARGE SCALE GENOMIC DNA]</scope>
    <source>
        <strain evidence="2 3">NBRC 102662</strain>
    </source>
</reference>
<keyword evidence="3" id="KW-1185">Reference proteome</keyword>
<dbReference type="OrthoDB" id="9802792at2"/>
<sequence length="112" mass="12331">MKNPKFQIYKDKSGQFRFRLKAGNGEVVLTGEAYTTKQGAQNGIESVQKNAANDTRYERKEAKNGEHYFVLKAANAQVIGMSEMYKSASGRNQGVQVIQKIAAGAPTEDQTV</sequence>
<feature type="domain" description="DUF1508" evidence="1">
    <location>
        <begin position="11"/>
        <end position="58"/>
    </location>
</feature>
<dbReference type="EMBL" id="PDUD01000043">
    <property type="protein sequence ID" value="PHN02182.1"/>
    <property type="molecule type" value="Genomic_DNA"/>
</dbReference>
<dbReference type="AlphaFoldDB" id="A0A2D0N0V8"/>
<feature type="domain" description="DUF1508" evidence="1">
    <location>
        <begin position="62"/>
        <end position="109"/>
    </location>
</feature>
<protein>
    <recommendedName>
        <fullName evidence="1">DUF1508 domain-containing protein</fullName>
    </recommendedName>
</protein>
<dbReference type="PANTHER" id="PTHR40606:SF1">
    <property type="entry name" value="UPF0339 PROTEIN YEGP"/>
    <property type="match status" value="1"/>
</dbReference>
<evidence type="ECO:0000313" key="3">
    <source>
        <dbReference type="Proteomes" id="UP000223913"/>
    </source>
</evidence>
<gene>
    <name evidence="2" type="ORF">CRP01_33135</name>
</gene>
<dbReference type="InterPro" id="IPR036913">
    <property type="entry name" value="YegP-like_sf"/>
</dbReference>
<evidence type="ECO:0000259" key="1">
    <source>
        <dbReference type="Pfam" id="PF07411"/>
    </source>
</evidence>
<dbReference type="PANTHER" id="PTHR40606">
    <property type="match status" value="1"/>
</dbReference>
<proteinExistence type="predicted"/>
<dbReference type="Pfam" id="PF07411">
    <property type="entry name" value="DUF1508"/>
    <property type="match status" value="2"/>
</dbReference>
<dbReference type="RefSeq" id="WP_099154373.1">
    <property type="nucleotide sequence ID" value="NZ_PDUD01000043.1"/>
</dbReference>
<dbReference type="Gene3D" id="2.30.29.80">
    <property type="match status" value="1"/>
</dbReference>
<dbReference type="InterPro" id="IPR010879">
    <property type="entry name" value="DUF1508"/>
</dbReference>
<comment type="caution">
    <text evidence="2">The sequence shown here is derived from an EMBL/GenBank/DDBJ whole genome shotgun (WGS) entry which is preliminary data.</text>
</comment>
<dbReference type="InterPro" id="IPR051141">
    <property type="entry name" value="UPF0339_domain"/>
</dbReference>
<evidence type="ECO:0000313" key="2">
    <source>
        <dbReference type="EMBL" id="PHN02182.1"/>
    </source>
</evidence>
<dbReference type="SUPFAM" id="SSF160113">
    <property type="entry name" value="YegP-like"/>
    <property type="match status" value="2"/>
</dbReference>